<evidence type="ECO:0000313" key="2">
    <source>
        <dbReference type="Proteomes" id="UP000784294"/>
    </source>
</evidence>
<gene>
    <name evidence="1" type="ORF">PXEA_LOCUS13351</name>
</gene>
<dbReference type="Proteomes" id="UP000784294">
    <property type="component" value="Unassembled WGS sequence"/>
</dbReference>
<name>A0A448WTI3_9PLAT</name>
<reference evidence="1" key="1">
    <citation type="submission" date="2018-11" db="EMBL/GenBank/DDBJ databases">
        <authorList>
            <consortium name="Pathogen Informatics"/>
        </authorList>
    </citation>
    <scope>NUCLEOTIDE SEQUENCE</scope>
</reference>
<sequence length="114" mass="12797">MAVEYVASVKLKEVSSCLSLRRLPSGGKRLKMAPLSSVQTREWMKKTCIFSYRTGVLMTLVNRSDWTSLTDLQFKCPSQPTFDPGLEHSVTRRLLYARPLRLDAGGHNFATCSA</sequence>
<comment type="caution">
    <text evidence="1">The sequence shown here is derived from an EMBL/GenBank/DDBJ whole genome shotgun (WGS) entry which is preliminary data.</text>
</comment>
<protein>
    <submittedName>
        <fullName evidence="1">Uncharacterized protein</fullName>
    </submittedName>
</protein>
<evidence type="ECO:0000313" key="1">
    <source>
        <dbReference type="EMBL" id="VEL19911.1"/>
    </source>
</evidence>
<proteinExistence type="predicted"/>
<organism evidence="1 2">
    <name type="scientific">Protopolystoma xenopodis</name>
    <dbReference type="NCBI Taxonomy" id="117903"/>
    <lineage>
        <taxon>Eukaryota</taxon>
        <taxon>Metazoa</taxon>
        <taxon>Spiralia</taxon>
        <taxon>Lophotrochozoa</taxon>
        <taxon>Platyhelminthes</taxon>
        <taxon>Monogenea</taxon>
        <taxon>Polyopisthocotylea</taxon>
        <taxon>Polystomatidea</taxon>
        <taxon>Polystomatidae</taxon>
        <taxon>Protopolystoma</taxon>
    </lineage>
</organism>
<dbReference type="EMBL" id="CAAALY010043849">
    <property type="protein sequence ID" value="VEL19911.1"/>
    <property type="molecule type" value="Genomic_DNA"/>
</dbReference>
<dbReference type="AlphaFoldDB" id="A0A448WTI3"/>
<keyword evidence="2" id="KW-1185">Reference proteome</keyword>
<accession>A0A448WTI3</accession>